<organism evidence="2 3">
    <name type="scientific">Striga asiatica</name>
    <name type="common">Asiatic witchweed</name>
    <name type="synonym">Buchnera asiatica</name>
    <dbReference type="NCBI Taxonomy" id="4170"/>
    <lineage>
        <taxon>Eukaryota</taxon>
        <taxon>Viridiplantae</taxon>
        <taxon>Streptophyta</taxon>
        <taxon>Embryophyta</taxon>
        <taxon>Tracheophyta</taxon>
        <taxon>Spermatophyta</taxon>
        <taxon>Magnoliopsida</taxon>
        <taxon>eudicotyledons</taxon>
        <taxon>Gunneridae</taxon>
        <taxon>Pentapetalae</taxon>
        <taxon>asterids</taxon>
        <taxon>lamiids</taxon>
        <taxon>Lamiales</taxon>
        <taxon>Orobanchaceae</taxon>
        <taxon>Buchnereae</taxon>
        <taxon>Striga</taxon>
    </lineage>
</organism>
<keyword evidence="2" id="KW-0808">Transferase</keyword>
<dbReference type="GO" id="GO:0016740">
    <property type="term" value="F:transferase activity"/>
    <property type="evidence" value="ECO:0007669"/>
    <property type="project" value="UniProtKB-KW"/>
</dbReference>
<sequence length="179" mass="20157">MNILRNNCRGSVLALGGSWKEPPWSVNTAVASTNRPESATPVIHRDHRELSSPSSAFSNQQRQPLRASARLAKIHRVHRDLVGSTRRRPPFNRLRPPRVDGSPVSLGDLLSRSDIIKDEPGEPDSRVPTIVHRFRALDDRALFGPSFRQRLRSVCFSRRGTQGHELRRDFSGPPFKASK</sequence>
<dbReference type="Proteomes" id="UP000325081">
    <property type="component" value="Unassembled WGS sequence"/>
</dbReference>
<gene>
    <name evidence="2" type="ORF">STAS_07324</name>
</gene>
<keyword evidence="3" id="KW-1185">Reference proteome</keyword>
<evidence type="ECO:0000256" key="1">
    <source>
        <dbReference type="SAM" id="MobiDB-lite"/>
    </source>
</evidence>
<feature type="region of interest" description="Disordered" evidence="1">
    <location>
        <begin position="85"/>
        <end position="106"/>
    </location>
</feature>
<evidence type="ECO:0000313" key="3">
    <source>
        <dbReference type="Proteomes" id="UP000325081"/>
    </source>
</evidence>
<reference evidence="3" key="1">
    <citation type="journal article" date="2019" name="Curr. Biol.">
        <title>Genome Sequence of Striga asiatica Provides Insight into the Evolution of Plant Parasitism.</title>
        <authorList>
            <person name="Yoshida S."/>
            <person name="Kim S."/>
            <person name="Wafula E.K."/>
            <person name="Tanskanen J."/>
            <person name="Kim Y.M."/>
            <person name="Honaas L."/>
            <person name="Yang Z."/>
            <person name="Spallek T."/>
            <person name="Conn C.E."/>
            <person name="Ichihashi Y."/>
            <person name="Cheong K."/>
            <person name="Cui S."/>
            <person name="Der J.P."/>
            <person name="Gundlach H."/>
            <person name="Jiao Y."/>
            <person name="Hori C."/>
            <person name="Ishida J.K."/>
            <person name="Kasahara H."/>
            <person name="Kiba T."/>
            <person name="Kim M.S."/>
            <person name="Koo N."/>
            <person name="Laohavisit A."/>
            <person name="Lee Y.H."/>
            <person name="Lumba S."/>
            <person name="McCourt P."/>
            <person name="Mortimer J.C."/>
            <person name="Mutuku J.M."/>
            <person name="Nomura T."/>
            <person name="Sasaki-Sekimoto Y."/>
            <person name="Seto Y."/>
            <person name="Wang Y."/>
            <person name="Wakatake T."/>
            <person name="Sakakibara H."/>
            <person name="Demura T."/>
            <person name="Yamaguchi S."/>
            <person name="Yoneyama K."/>
            <person name="Manabe R.I."/>
            <person name="Nelson D.C."/>
            <person name="Schulman A.H."/>
            <person name="Timko M.P."/>
            <person name="dePamphilis C.W."/>
            <person name="Choi D."/>
            <person name="Shirasu K."/>
        </authorList>
    </citation>
    <scope>NUCLEOTIDE SEQUENCE [LARGE SCALE GENOMIC DNA]</scope>
    <source>
        <strain evidence="3">cv. UVA1</strain>
    </source>
</reference>
<dbReference type="AlphaFoldDB" id="A0A5A7PEG6"/>
<name>A0A5A7PEG6_STRAF</name>
<protein>
    <submittedName>
        <fullName evidence="2">L-seryl-tRNA(Sec) selenium transferase</fullName>
    </submittedName>
</protein>
<comment type="caution">
    <text evidence="2">The sequence shown here is derived from an EMBL/GenBank/DDBJ whole genome shotgun (WGS) entry which is preliminary data.</text>
</comment>
<proteinExistence type="predicted"/>
<evidence type="ECO:0000313" key="2">
    <source>
        <dbReference type="EMBL" id="GER31323.1"/>
    </source>
</evidence>
<accession>A0A5A7PEG6</accession>
<dbReference type="EMBL" id="BKCP01004450">
    <property type="protein sequence ID" value="GER31323.1"/>
    <property type="molecule type" value="Genomic_DNA"/>
</dbReference>